<dbReference type="Pfam" id="PF25969">
    <property type="entry name" value="NUDT9_N"/>
    <property type="match status" value="1"/>
</dbReference>
<keyword evidence="3" id="KW-0813">Transport</keyword>
<dbReference type="PANTHER" id="PTHR13800">
    <property type="entry name" value="TRANSIENT RECEPTOR POTENTIAL CATION CHANNEL, SUBFAMILY M, MEMBER 6"/>
    <property type="match status" value="1"/>
</dbReference>
<dbReference type="CDD" id="cd03670">
    <property type="entry name" value="NUDIX_ADPRase_Nudt9"/>
    <property type="match status" value="1"/>
</dbReference>
<keyword evidence="12" id="KW-0407">Ion channel</keyword>
<evidence type="ECO:0000256" key="11">
    <source>
        <dbReference type="ARBA" id="ARBA00023136"/>
    </source>
</evidence>
<dbReference type="EMBL" id="JBJQND010000018">
    <property type="protein sequence ID" value="KAL3836664.1"/>
    <property type="molecule type" value="Genomic_DNA"/>
</dbReference>
<dbReference type="Pfam" id="PF18139">
    <property type="entry name" value="LSDAT_euk"/>
    <property type="match status" value="1"/>
</dbReference>
<evidence type="ECO:0008006" key="20">
    <source>
        <dbReference type="Google" id="ProtNLM"/>
    </source>
</evidence>
<evidence type="ECO:0000259" key="16">
    <source>
        <dbReference type="Pfam" id="PF18139"/>
    </source>
</evidence>
<feature type="transmembrane region" description="Helical" evidence="14">
    <location>
        <begin position="974"/>
        <end position="993"/>
    </location>
</feature>
<feature type="region of interest" description="Disordered" evidence="13">
    <location>
        <begin position="1251"/>
        <end position="1280"/>
    </location>
</feature>
<sequence>MHASKVVPVEPVNTRDRLQPNQSSENDQKVSRASIQHHDEAVEVHLDYGSGNGNNEVTWIKNHINIRKCSYFMPSEEKSICQCGHDRDDKYGHERIALSRPRREVENISTEQKWNFKNNTVKVPTDAFGEIEFVGFGGNIGKFVRVDPQTDMSTMLKLMMDVWGMEKPNLLISVTGGAKNFNMKPRLRDVFRRGLMKAAHSTGAWIITGGTHAGVMKHVGEAVKDYGLTSTNQKHVVTIGIAPWGVIQNRDALINKEGSWPAGYRIEENLNSKESFLDPNHSHFILVDNGTQHKFATEIPFRAELEREISEMQTDTGEDAVSVPIVILVLEGGPGTLETVQNALMQNTPAVIVKGSGRAADILSYAFKHAETVDVDAKDKQGLAIRITEKHLSPNLEIEIRRQMVEIKFCPDLDIDINMQRIKDCLAKSELIHIFEWDSGTGARDIDVAMLKALLKANKNHVMDQLRLALAWNRIDIAKSEIFTDDKRWTTGSLDDIMLSAIQLNRVNFVELFLDNGVSLKEFLTIKRLLLLYNNVSSRSLLKILFKKMRQKMNLESNKTITLKEVGLLIQDLLGDYYVPHYISDKRYALIDAEKCLNGVKSHKDKNWVRKGPAIDDETLTESIPSFESKLVSKKKDPDFDDPAQELFIWSVLTTRQEMAKLFWLHGKDAIAGALVANALLHALSDRTDDTELLIQIKAHTSEFMNLAIGVLKECYSTDEIKAQCLLIRELQQWGKTTCILIAVKADNKRFISQTPCQDLFNSIWMGDMTQENGTIRLLICIAIPPLIPVLAKFKGKEEDEFAPVQSTRSNVEFQMKQKSKPPLLRGRTNVSLKQGGPSFEEQGPKDESGDETKVYFKSFSRWEKFKSFYQAPVVIFFHNVIAYMVFLGLYSFILISKFDKDISTEEIVLIVWVFTIFTEEIRQVSTTASMTWKTKLLSYITDGWNIVDVITILLFVIGMILRSFEYSETLEAARVILAVNLITFFLRLLHIFSVHKELGPKLVMIIRMVQNLTYFVVILMVFIVAYAIASYAILFPKTQLSLDVVIQIFRRPYWNIYGELMLDVIEGTNNCTDIEALYINGIQPRCPSTAGRYFVPILAGVYMLMCNILLLNLLIALFSYTFQMVQDNTDMHWYFQRYSLIHEYYNRPFLAPPLILIVHVFQLIRAIVRNCRSYHSKRSPPPRRNAFLKHYPHARELRQWEDVIADSFHHKREIADHENIDNRVKTTASRLEQLVNKIDELQEQQQIGNVSVEDSQSNLGQTGSLSDQKSNPGNEPSLKSWEKKMENVEKQLQWIVESLREHHLGAKRETPEVIDVRAEEKKREKKKAAEARAIVYHMLEGQVKVHSRSRTSPYPGTDLHRFEVPNEKVPWDVAFPGYDPPSYVSPEVLKNPDWADKVDLYKVPVVQRSTCLKFNDVDLVTKTSRVSYAGKYQVQNGVPQNPIGRTGLQNRGNLGRWGPNHAADPVITRWKYDVTGQKIMEDGKPVFEFVAVRRLDTGLWSLPGNILAPGHPPTENLKIKFSEEALGTFKEDRQQKKKIKKQMVKTLKNGELIYQGYADDPRNTDNAWLESSVYLYKDEKDILRHFSLKAGAAGLPATWLTASSKLSLYGAHSYFLKLVADRLDASF</sequence>
<gene>
    <name evidence="18" type="ORF">ACJMK2_022086</name>
</gene>
<evidence type="ECO:0000256" key="7">
    <source>
        <dbReference type="ARBA" id="ARBA00022692"/>
    </source>
</evidence>
<evidence type="ECO:0000256" key="4">
    <source>
        <dbReference type="ARBA" id="ARBA00022475"/>
    </source>
</evidence>
<keyword evidence="10" id="KW-0406">Ion transport</keyword>
<proteinExistence type="inferred from homology"/>
<evidence type="ECO:0000256" key="8">
    <source>
        <dbReference type="ARBA" id="ARBA00022837"/>
    </source>
</evidence>
<evidence type="ECO:0000256" key="3">
    <source>
        <dbReference type="ARBA" id="ARBA00022448"/>
    </source>
</evidence>
<feature type="domain" description="Ion transport" evidence="15">
    <location>
        <begin position="878"/>
        <end position="1130"/>
    </location>
</feature>
<feature type="region of interest" description="Disordered" evidence="13">
    <location>
        <begin position="815"/>
        <end position="851"/>
    </location>
</feature>
<name>A0ABD3THY5_SINWO</name>
<feature type="region of interest" description="Disordered" evidence="13">
    <location>
        <begin position="1"/>
        <end position="33"/>
    </location>
</feature>
<dbReference type="GO" id="GO:0005262">
    <property type="term" value="F:calcium channel activity"/>
    <property type="evidence" value="ECO:0007669"/>
    <property type="project" value="UniProtKB-KW"/>
</dbReference>
<dbReference type="Pfam" id="PF00520">
    <property type="entry name" value="Ion_trans"/>
    <property type="match status" value="1"/>
</dbReference>
<dbReference type="Gene3D" id="3.90.79.10">
    <property type="entry name" value="Nucleoside Triphosphate Pyrophosphohydrolase"/>
    <property type="match status" value="1"/>
</dbReference>
<keyword evidence="8" id="KW-0106">Calcium</keyword>
<evidence type="ECO:0000256" key="14">
    <source>
        <dbReference type="SAM" id="Phobius"/>
    </source>
</evidence>
<evidence type="ECO:0000256" key="2">
    <source>
        <dbReference type="ARBA" id="ARBA00009501"/>
    </source>
</evidence>
<evidence type="ECO:0000259" key="15">
    <source>
        <dbReference type="Pfam" id="PF00520"/>
    </source>
</evidence>
<keyword evidence="19" id="KW-1185">Reference proteome</keyword>
<comment type="similarity">
    <text evidence="2">Belongs to the transient receptor (TC 1.A.4) family. LTrpC subfamily. TRPM2 sub-subfamily.</text>
</comment>
<dbReference type="Gene3D" id="3.40.50.450">
    <property type="match status" value="1"/>
</dbReference>
<evidence type="ECO:0000256" key="13">
    <source>
        <dbReference type="SAM" id="MobiDB-lite"/>
    </source>
</evidence>
<keyword evidence="11 14" id="KW-0472">Membrane</keyword>
<dbReference type="Pfam" id="PF25508">
    <property type="entry name" value="TRPM2"/>
    <property type="match status" value="1"/>
</dbReference>
<dbReference type="InterPro" id="IPR050927">
    <property type="entry name" value="TRPM"/>
</dbReference>
<evidence type="ECO:0000313" key="19">
    <source>
        <dbReference type="Proteomes" id="UP001634394"/>
    </source>
</evidence>
<evidence type="ECO:0000256" key="6">
    <source>
        <dbReference type="ARBA" id="ARBA00022673"/>
    </source>
</evidence>
<organism evidence="18 19">
    <name type="scientific">Sinanodonta woodiana</name>
    <name type="common">Chinese pond mussel</name>
    <name type="synonym">Anodonta woodiana</name>
    <dbReference type="NCBI Taxonomy" id="1069815"/>
    <lineage>
        <taxon>Eukaryota</taxon>
        <taxon>Metazoa</taxon>
        <taxon>Spiralia</taxon>
        <taxon>Lophotrochozoa</taxon>
        <taxon>Mollusca</taxon>
        <taxon>Bivalvia</taxon>
        <taxon>Autobranchia</taxon>
        <taxon>Heteroconchia</taxon>
        <taxon>Palaeoheterodonta</taxon>
        <taxon>Unionida</taxon>
        <taxon>Unionoidea</taxon>
        <taxon>Unionidae</taxon>
        <taxon>Unioninae</taxon>
        <taxon>Sinanodonta</taxon>
    </lineage>
</organism>
<feature type="domain" description="TRPM SLOG" evidence="16">
    <location>
        <begin position="142"/>
        <end position="375"/>
    </location>
</feature>
<keyword evidence="9 14" id="KW-1133">Transmembrane helix</keyword>
<feature type="transmembrane region" description="Helical" evidence="14">
    <location>
        <begin position="874"/>
        <end position="896"/>
    </location>
</feature>
<keyword evidence="4" id="KW-1003">Cell membrane</keyword>
<reference evidence="18 19" key="1">
    <citation type="submission" date="2024-11" db="EMBL/GenBank/DDBJ databases">
        <title>Chromosome-level genome assembly of the freshwater bivalve Anodonta woodiana.</title>
        <authorList>
            <person name="Chen X."/>
        </authorList>
    </citation>
    <scope>NUCLEOTIDE SEQUENCE [LARGE SCALE GENOMIC DNA]</scope>
    <source>
        <strain evidence="18">MN2024</strain>
        <tissue evidence="18">Gills</tissue>
    </source>
</reference>
<feature type="transmembrane region" description="Helical" evidence="14">
    <location>
        <begin position="945"/>
        <end position="962"/>
    </location>
</feature>
<keyword evidence="5" id="KW-0109">Calcium transport</keyword>
<dbReference type="InterPro" id="IPR041491">
    <property type="entry name" value="TRPM_SLOG"/>
</dbReference>
<dbReference type="InterPro" id="IPR015797">
    <property type="entry name" value="NUDIX_hydrolase-like_dom_sf"/>
</dbReference>
<dbReference type="PANTHER" id="PTHR13800:SF12">
    <property type="entry name" value="TRANSIENT RECEPTOR POTENTIAL CATION CHANNEL SUBFAMILY M MEMBER-LIKE 2"/>
    <property type="match status" value="1"/>
</dbReference>
<dbReference type="GO" id="GO:0005886">
    <property type="term" value="C:plasma membrane"/>
    <property type="evidence" value="ECO:0007669"/>
    <property type="project" value="UniProtKB-SubCell"/>
</dbReference>
<feature type="transmembrane region" description="Helical" evidence="14">
    <location>
        <begin position="1150"/>
        <end position="1169"/>
    </location>
</feature>
<feature type="transmembrane region" description="Helical" evidence="14">
    <location>
        <begin position="1094"/>
        <end position="1123"/>
    </location>
</feature>
<evidence type="ECO:0000256" key="1">
    <source>
        <dbReference type="ARBA" id="ARBA00004651"/>
    </source>
</evidence>
<feature type="transmembrane region" description="Helical" evidence="14">
    <location>
        <begin position="1013"/>
        <end position="1035"/>
    </location>
</feature>
<evidence type="ECO:0000256" key="10">
    <source>
        <dbReference type="ARBA" id="ARBA00023065"/>
    </source>
</evidence>
<dbReference type="Proteomes" id="UP001634394">
    <property type="component" value="Unassembled WGS sequence"/>
</dbReference>
<evidence type="ECO:0000256" key="5">
    <source>
        <dbReference type="ARBA" id="ARBA00022568"/>
    </source>
</evidence>
<dbReference type="SUPFAM" id="SSF55811">
    <property type="entry name" value="Nudix"/>
    <property type="match status" value="1"/>
</dbReference>
<evidence type="ECO:0000313" key="18">
    <source>
        <dbReference type="EMBL" id="KAL3836664.1"/>
    </source>
</evidence>
<feature type="domain" description="TRPM-like" evidence="17">
    <location>
        <begin position="481"/>
        <end position="754"/>
    </location>
</feature>
<keyword evidence="6" id="KW-0107">Calcium channel</keyword>
<dbReference type="InterPro" id="IPR057366">
    <property type="entry name" value="TRPM-like"/>
</dbReference>
<feature type="compositionally biased region" description="Polar residues" evidence="13">
    <location>
        <begin position="1251"/>
        <end position="1275"/>
    </location>
</feature>
<dbReference type="InterPro" id="IPR005821">
    <property type="entry name" value="Ion_trans_dom"/>
</dbReference>
<comment type="subcellular location">
    <subcellularLocation>
        <location evidence="1">Cell membrane</location>
        <topology evidence="1">Multi-pass membrane protein</topology>
    </subcellularLocation>
</comment>
<protein>
    <recommendedName>
        <fullName evidence="20">Transient receptor potential cation channel subfamily M member 2</fullName>
    </recommendedName>
</protein>
<evidence type="ECO:0000256" key="12">
    <source>
        <dbReference type="ARBA" id="ARBA00023303"/>
    </source>
</evidence>
<comment type="caution">
    <text evidence="18">The sequence shown here is derived from an EMBL/GenBank/DDBJ whole genome shotgun (WGS) entry which is preliminary data.</text>
</comment>
<evidence type="ECO:0000256" key="9">
    <source>
        <dbReference type="ARBA" id="ARBA00022989"/>
    </source>
</evidence>
<accession>A0ABD3THY5</accession>
<keyword evidence="7 14" id="KW-0812">Transmembrane</keyword>
<evidence type="ECO:0000259" key="17">
    <source>
        <dbReference type="Pfam" id="PF25508"/>
    </source>
</evidence>